<evidence type="ECO:0000313" key="1">
    <source>
        <dbReference type="EMBL" id="GAA2036559.1"/>
    </source>
</evidence>
<comment type="caution">
    <text evidence="1">The sequence shown here is derived from an EMBL/GenBank/DDBJ whole genome shotgun (WGS) entry which is preliminary data.</text>
</comment>
<sequence>MTETRTITLPIRDLHNAVKNIMHFAPKTLPKNANHLPLDGAHLVARRGTLVLEATDTAKMMQVNISADTAVTFGDDISDEIPDQSFGIIGAEDLKEIELALRDTAKIKDEPLPIAELVCTEDSITVGELNNSDDDSSITYDLITDQRFPDVDRLLTAFDFDKAPESVLNVYDPMHFKALTTVSDTRATRKNQSLSLAFDAKRKAVAVHWISQGEVWAQGLFMPLIKPMVNPGVDLFKAVQF</sequence>
<dbReference type="EMBL" id="BAAAMN010000028">
    <property type="protein sequence ID" value="GAA2036559.1"/>
    <property type="molecule type" value="Genomic_DNA"/>
</dbReference>
<gene>
    <name evidence="1" type="ORF">GCM10009720_16450</name>
</gene>
<dbReference type="Proteomes" id="UP001501461">
    <property type="component" value="Unassembled WGS sequence"/>
</dbReference>
<name>A0ABN2UFJ5_9MICC</name>
<dbReference type="RefSeq" id="WP_343957443.1">
    <property type="nucleotide sequence ID" value="NZ_BAAAMN010000028.1"/>
</dbReference>
<organism evidence="1 2">
    <name type="scientific">Yaniella flava</name>
    <dbReference type="NCBI Taxonomy" id="287930"/>
    <lineage>
        <taxon>Bacteria</taxon>
        <taxon>Bacillati</taxon>
        <taxon>Actinomycetota</taxon>
        <taxon>Actinomycetes</taxon>
        <taxon>Micrococcales</taxon>
        <taxon>Micrococcaceae</taxon>
        <taxon>Yaniella</taxon>
    </lineage>
</organism>
<keyword evidence="2" id="KW-1185">Reference proteome</keyword>
<protein>
    <submittedName>
        <fullName evidence="1">Uncharacterized protein</fullName>
    </submittedName>
</protein>
<accession>A0ABN2UFJ5</accession>
<evidence type="ECO:0000313" key="2">
    <source>
        <dbReference type="Proteomes" id="UP001501461"/>
    </source>
</evidence>
<proteinExistence type="predicted"/>
<reference evidence="1 2" key="1">
    <citation type="journal article" date="2019" name="Int. J. Syst. Evol. Microbiol.">
        <title>The Global Catalogue of Microorganisms (GCM) 10K type strain sequencing project: providing services to taxonomists for standard genome sequencing and annotation.</title>
        <authorList>
            <consortium name="The Broad Institute Genomics Platform"/>
            <consortium name="The Broad Institute Genome Sequencing Center for Infectious Disease"/>
            <person name="Wu L."/>
            <person name="Ma J."/>
        </authorList>
    </citation>
    <scope>NUCLEOTIDE SEQUENCE [LARGE SCALE GENOMIC DNA]</scope>
    <source>
        <strain evidence="1 2">JCM 13595</strain>
    </source>
</reference>